<comment type="caution">
    <text evidence="2">The sequence shown here is derived from an EMBL/GenBank/DDBJ whole genome shotgun (WGS) entry which is preliminary data.</text>
</comment>
<organism evidence="2 3">
    <name type="scientific">Elysia crispata</name>
    <name type="common">lettuce slug</name>
    <dbReference type="NCBI Taxonomy" id="231223"/>
    <lineage>
        <taxon>Eukaryota</taxon>
        <taxon>Metazoa</taxon>
        <taxon>Spiralia</taxon>
        <taxon>Lophotrochozoa</taxon>
        <taxon>Mollusca</taxon>
        <taxon>Gastropoda</taxon>
        <taxon>Heterobranchia</taxon>
        <taxon>Euthyneura</taxon>
        <taxon>Panpulmonata</taxon>
        <taxon>Sacoglossa</taxon>
        <taxon>Placobranchoidea</taxon>
        <taxon>Plakobranchidae</taxon>
        <taxon>Elysia</taxon>
    </lineage>
</organism>
<dbReference type="Proteomes" id="UP001283361">
    <property type="component" value="Unassembled WGS sequence"/>
</dbReference>
<dbReference type="AlphaFoldDB" id="A0AAE0ZZ41"/>
<keyword evidence="1" id="KW-0472">Membrane</keyword>
<feature type="transmembrane region" description="Helical" evidence="1">
    <location>
        <begin position="6"/>
        <end position="30"/>
    </location>
</feature>
<proteinExistence type="predicted"/>
<dbReference type="EMBL" id="JAWDGP010002984">
    <property type="protein sequence ID" value="KAK3778205.1"/>
    <property type="molecule type" value="Genomic_DNA"/>
</dbReference>
<evidence type="ECO:0000313" key="3">
    <source>
        <dbReference type="Proteomes" id="UP001283361"/>
    </source>
</evidence>
<protein>
    <submittedName>
        <fullName evidence="2">Uncharacterized protein</fullName>
    </submittedName>
</protein>
<name>A0AAE0ZZ41_9GAST</name>
<evidence type="ECO:0000256" key="1">
    <source>
        <dbReference type="SAM" id="Phobius"/>
    </source>
</evidence>
<keyword evidence="1" id="KW-1133">Transmembrane helix</keyword>
<gene>
    <name evidence="2" type="ORF">RRG08_060132</name>
</gene>
<keyword evidence="1" id="KW-0812">Transmembrane</keyword>
<reference evidence="2" key="1">
    <citation type="journal article" date="2023" name="G3 (Bethesda)">
        <title>A reference genome for the long-term kleptoplast-retaining sea slug Elysia crispata morphotype clarki.</title>
        <authorList>
            <person name="Eastman K.E."/>
            <person name="Pendleton A.L."/>
            <person name="Shaikh M.A."/>
            <person name="Suttiyut T."/>
            <person name="Ogas R."/>
            <person name="Tomko P."/>
            <person name="Gavelis G."/>
            <person name="Widhalm J.R."/>
            <person name="Wisecaver J.H."/>
        </authorList>
    </citation>
    <scope>NUCLEOTIDE SEQUENCE</scope>
    <source>
        <strain evidence="2">ECLA1</strain>
    </source>
</reference>
<accession>A0AAE0ZZ41</accession>
<sequence length="95" mass="10612">MSPGPTSLVLPVLLCDCLTTYTLCVVLVVFTNCNFCIRLKFQFQAMTHADDKRPNIQLLYTVEKLAILHSQTVKGFNTLVDGDEIASIKKLTYEG</sequence>
<keyword evidence="3" id="KW-1185">Reference proteome</keyword>
<evidence type="ECO:0000313" key="2">
    <source>
        <dbReference type="EMBL" id="KAK3778205.1"/>
    </source>
</evidence>